<dbReference type="GO" id="GO:0048168">
    <property type="term" value="P:regulation of neuronal synaptic plasticity"/>
    <property type="evidence" value="ECO:0007669"/>
    <property type="project" value="TreeGrafter"/>
</dbReference>
<organism evidence="2">
    <name type="scientific">Scapholeberis mucronata</name>
    <dbReference type="NCBI Taxonomy" id="202097"/>
    <lineage>
        <taxon>Eukaryota</taxon>
        <taxon>Metazoa</taxon>
        <taxon>Ecdysozoa</taxon>
        <taxon>Arthropoda</taxon>
        <taxon>Crustacea</taxon>
        <taxon>Branchiopoda</taxon>
        <taxon>Diplostraca</taxon>
        <taxon>Cladocera</taxon>
        <taxon>Anomopoda</taxon>
        <taxon>Daphniidae</taxon>
        <taxon>Scapholeberis</taxon>
    </lineage>
</organism>
<protein>
    <submittedName>
        <fullName evidence="2">EOG090X0266</fullName>
    </submittedName>
</protein>
<evidence type="ECO:0000256" key="1">
    <source>
        <dbReference type="ARBA" id="ARBA00006927"/>
    </source>
</evidence>
<gene>
    <name evidence="2" type="primary">EOG090X0266</name>
</gene>
<comment type="similarity">
    <text evidence="1">Belongs to the neurochondrin family.</text>
</comment>
<dbReference type="AlphaFoldDB" id="A0A4Y7NJR7"/>
<accession>A0A4Y7NJR7</accession>
<dbReference type="NCBIfam" id="TIGR01549">
    <property type="entry name" value="HAD-SF-IA-v1"/>
    <property type="match status" value="1"/>
</dbReference>
<dbReference type="InterPro" id="IPR008709">
    <property type="entry name" value="Neurochondrin"/>
</dbReference>
<dbReference type="Gene3D" id="3.40.50.1000">
    <property type="entry name" value="HAD superfamily/HAD-like"/>
    <property type="match status" value="1"/>
</dbReference>
<reference evidence="2" key="1">
    <citation type="submission" date="2018-08" db="EMBL/GenBank/DDBJ databases">
        <authorList>
            <person name="Cornetti L."/>
        </authorList>
    </citation>
    <scope>NUCLEOTIDE SEQUENCE</scope>
    <source>
        <strain evidence="2">BE-ASS</strain>
    </source>
</reference>
<proteinExistence type="evidence at transcript level"/>
<dbReference type="Pfam" id="PF05536">
    <property type="entry name" value="Neurochondrin"/>
    <property type="match status" value="1"/>
</dbReference>
<dbReference type="InterPro" id="IPR023214">
    <property type="entry name" value="HAD_sf"/>
</dbReference>
<dbReference type="SUPFAM" id="SSF56784">
    <property type="entry name" value="HAD-like"/>
    <property type="match status" value="1"/>
</dbReference>
<dbReference type="InterPro" id="IPR006439">
    <property type="entry name" value="HAD-SF_hydro_IA"/>
</dbReference>
<dbReference type="EMBL" id="LR023861">
    <property type="protein sequence ID" value="SVE93480.1"/>
    <property type="molecule type" value="mRNA"/>
</dbReference>
<dbReference type="GO" id="GO:0031175">
    <property type="term" value="P:neuron projection development"/>
    <property type="evidence" value="ECO:0007669"/>
    <property type="project" value="TreeGrafter"/>
</dbReference>
<dbReference type="InterPro" id="IPR036412">
    <property type="entry name" value="HAD-like_sf"/>
</dbReference>
<sequence length="912" mass="102987">MSSKEKVPESVLRCVAALKAAKSDNDRFASLFVVTKLIKAEECDKNCLKLLYEAIGFDFLNRLLRSNDVPQDCPPFIYKSIALSIVSCFCSVPEIVESQSIMSIIPVLLDIVSTSDTEDMEDNLMLISDCYTCLQAIAGLEAGRKALLAKGCLAKLTEIYVEEMFRHDEALQLLVCLASNQGKHLWDGQQEAFKRLMNRLANDFNSETTDRKFELCKMLAVFLANSPLIPMTEIVNQDWPQHTLLTLESLLCSRIGTSQRDSSLQLIARLLELMGLAWGLKYGPNPRQFLLLLVNLACVEIRMKLEDRSLEQALESADILVACYSIVELFVTFMTSQGFLDFDSKQREQAYCALKGAVGAILSLLHQTDESCCHEWTIPANDRRGQFICASIRIVGSWLSEETSSMKEEVCSVLPFIITVCSRIYEERKAGASDMPDPLRFMLPAFCHLAAEDAPRKIMLSQKLPHLLYDYLLYQWGIFSKWLALQPALAADWLHVETTPEEEEMAEANRPESESAIILVCGVFMNLAVLEPELVATDPVFAQLLKFCITNLPPLVHRQDFVVLLGNVAVLGLLLLRHHTWKYAQGDSAVFRYIQGTVSFLWDAHNSEESCDSLSLVISLRYKKDWPDLAELWFLGMQGLSNVMNKMSWIVEFIIDSGWPHEMMKSLSRIIAGAIDANTRTAYEDFLCCLLRAQPDKVKPVKSHLRKKWRLPEDEAHKSCEIFLRQFRLNPDHSELELDAWRTLLWVSALGVDYQHLAGEVYALWKTLRYTYLTLDGPAANLLSALRKHNYHIGLITNGPSRSQWEKIVQIGAEEFFDSILVSGDLSFEKPQPEIFHLACQQLNVQPAKSCMIGDKLETDILGGKLAGMAATFWIPLSSSERASCVDEMPDFTIESLEDLAPIFGIEPQEIR</sequence>
<name>A0A4Y7NJR7_9CRUS</name>
<dbReference type="PANTHER" id="PTHR13109:SF7">
    <property type="entry name" value="NEUROCHONDRIN"/>
    <property type="match status" value="1"/>
</dbReference>
<dbReference type="GO" id="GO:0030425">
    <property type="term" value="C:dendrite"/>
    <property type="evidence" value="ECO:0007669"/>
    <property type="project" value="TreeGrafter"/>
</dbReference>
<dbReference type="Pfam" id="PF00702">
    <property type="entry name" value="Hydrolase"/>
    <property type="match status" value="1"/>
</dbReference>
<dbReference type="Gene3D" id="1.20.120.710">
    <property type="entry name" value="Haloacid dehalogenase hydrolase-like domain"/>
    <property type="match status" value="1"/>
</dbReference>
<dbReference type="PANTHER" id="PTHR13109">
    <property type="entry name" value="NEUROCHONDRIN"/>
    <property type="match status" value="1"/>
</dbReference>
<evidence type="ECO:0000313" key="2">
    <source>
        <dbReference type="EMBL" id="SVE93480.1"/>
    </source>
</evidence>